<dbReference type="GO" id="GO:0003964">
    <property type="term" value="F:RNA-directed DNA polymerase activity"/>
    <property type="evidence" value="ECO:0007669"/>
    <property type="project" value="UniProtKB-KW"/>
</dbReference>
<keyword evidence="3" id="KW-0548">Nucleotidyltransferase</keyword>
<keyword evidence="3" id="KW-0695">RNA-directed DNA polymerase</keyword>
<comment type="similarity">
    <text evidence="1">Belongs to the bacterial reverse transcriptase family.</text>
</comment>
<dbReference type="PROSITE" id="PS50878">
    <property type="entry name" value="RT_POL"/>
    <property type="match status" value="1"/>
</dbReference>
<dbReference type="PANTHER" id="PTHR34047:SF8">
    <property type="entry name" value="PROTEIN YKFC"/>
    <property type="match status" value="1"/>
</dbReference>
<organism evidence="3 4">
    <name type="scientific">Pseudomonas nitroreducens</name>
    <dbReference type="NCBI Taxonomy" id="46680"/>
    <lineage>
        <taxon>Bacteria</taxon>
        <taxon>Pseudomonadati</taxon>
        <taxon>Pseudomonadota</taxon>
        <taxon>Gammaproteobacteria</taxon>
        <taxon>Pseudomonadales</taxon>
        <taxon>Pseudomonadaceae</taxon>
        <taxon>Pseudomonas</taxon>
    </lineage>
</organism>
<dbReference type="InterPro" id="IPR000477">
    <property type="entry name" value="RT_dom"/>
</dbReference>
<dbReference type="EMBL" id="CP049140">
    <property type="protein sequence ID" value="QIE84941.1"/>
    <property type="molecule type" value="Genomic_DNA"/>
</dbReference>
<dbReference type="AlphaFoldDB" id="A0A6G6IRS5"/>
<dbReference type="Pfam" id="PF00078">
    <property type="entry name" value="RVT_1"/>
    <property type="match status" value="1"/>
</dbReference>
<evidence type="ECO:0000313" key="3">
    <source>
        <dbReference type="EMBL" id="QIE84941.1"/>
    </source>
</evidence>
<evidence type="ECO:0000313" key="4">
    <source>
        <dbReference type="Proteomes" id="UP000501063"/>
    </source>
</evidence>
<gene>
    <name evidence="3" type="ORF">G5B91_01110</name>
</gene>
<dbReference type="InterPro" id="IPR051083">
    <property type="entry name" value="GrpII_Intron_Splice-Mob/Def"/>
</dbReference>
<dbReference type="InterPro" id="IPR043502">
    <property type="entry name" value="DNA/RNA_pol_sf"/>
</dbReference>
<evidence type="ECO:0000256" key="1">
    <source>
        <dbReference type="ARBA" id="ARBA00034120"/>
    </source>
</evidence>
<sequence>MQAYYDCRRSKRNSKSALAFEFNLERNIMQLLHELNTGAYLPGASICFVVTHPKHREVWAADFRDRIVHHLLYNHIGPRIERSFIADSCACIKGRGTLYGAQRLEKKARGITRNWKRRAFYLKCDLANFFVSLDKRVLEQQLAAHIAEPTWRALALQILWHDPRTNYETRSPTRLLNRVPQHKRLTAQPAHLGLPIGNLSSQFFANVHLDALDQFVKHKLRVKYYIRYVDDFVLLAESPQQLNIWHDQIEAFLIDKLHARLNPSKTVLQPIARGIDFVGQVILPHRRVTRPRTVETALRQVSNVPAEQLRETANSYFGLLDQASHSHNARRKLARVVQKRGRAVAADLRKTFKGAA</sequence>
<feature type="domain" description="Reverse transcriptase" evidence="2">
    <location>
        <begin position="1"/>
        <end position="282"/>
    </location>
</feature>
<reference evidence="3 4" key="1">
    <citation type="submission" date="2020-02" db="EMBL/GenBank/DDBJ databases">
        <title>Integrative conjugative elements (ICEs) and plasmids drive adaptation of Pseudomonas nitroreducens strain HBP1 to wastewater environment.</title>
        <authorList>
            <person name="Sentchilo V."/>
            <person name="Carraro N."/>
            <person name="Bertelli C."/>
            <person name="van der Meer J.R."/>
        </authorList>
    </citation>
    <scope>NUCLEOTIDE SEQUENCE [LARGE SCALE GENOMIC DNA]</scope>
    <source>
        <strain evidence="3 4">HBP1</strain>
    </source>
</reference>
<dbReference type="PANTHER" id="PTHR34047">
    <property type="entry name" value="NUCLEAR INTRON MATURASE 1, MITOCHONDRIAL-RELATED"/>
    <property type="match status" value="1"/>
</dbReference>
<accession>A0A6G6IRS5</accession>
<protein>
    <submittedName>
        <fullName evidence="3">RNA-directed DNA polymerase</fullName>
    </submittedName>
</protein>
<evidence type="ECO:0000259" key="2">
    <source>
        <dbReference type="PROSITE" id="PS50878"/>
    </source>
</evidence>
<dbReference type="CDD" id="cd01646">
    <property type="entry name" value="RT_Bac_retron_I"/>
    <property type="match status" value="1"/>
</dbReference>
<dbReference type="Proteomes" id="UP000501063">
    <property type="component" value="Chromosome"/>
</dbReference>
<proteinExistence type="inferred from homology"/>
<dbReference type="SUPFAM" id="SSF56672">
    <property type="entry name" value="DNA/RNA polymerases"/>
    <property type="match status" value="1"/>
</dbReference>
<keyword evidence="3" id="KW-0808">Transferase</keyword>
<name>A0A6G6IRS5_PSENT</name>
<dbReference type="RefSeq" id="WP_164488224.1">
    <property type="nucleotide sequence ID" value="NZ_CP049140.1"/>
</dbReference>
<dbReference type="KEGG" id="pnt:G5B91_01110"/>